<proteinExistence type="predicted"/>
<organism evidence="4 5">
    <name type="scientific">Microbacterium invictum</name>
    <dbReference type="NCBI Taxonomy" id="515415"/>
    <lineage>
        <taxon>Bacteria</taxon>
        <taxon>Bacillati</taxon>
        <taxon>Actinomycetota</taxon>
        <taxon>Actinomycetes</taxon>
        <taxon>Micrococcales</taxon>
        <taxon>Microbacteriaceae</taxon>
        <taxon>Microbacterium</taxon>
    </lineage>
</organism>
<evidence type="ECO:0000259" key="3">
    <source>
        <dbReference type="Pfam" id="PF13649"/>
    </source>
</evidence>
<dbReference type="PANTHER" id="PTHR43861:SF1">
    <property type="entry name" value="TRANS-ACONITATE 2-METHYLTRANSFERASE"/>
    <property type="match status" value="1"/>
</dbReference>
<evidence type="ECO:0000313" key="5">
    <source>
        <dbReference type="Proteomes" id="UP001324533"/>
    </source>
</evidence>
<accession>A0ABZ0VD06</accession>
<dbReference type="InterPro" id="IPR041698">
    <property type="entry name" value="Methyltransf_25"/>
</dbReference>
<dbReference type="GO" id="GO:0032259">
    <property type="term" value="P:methylation"/>
    <property type="evidence" value="ECO:0007669"/>
    <property type="project" value="UniProtKB-KW"/>
</dbReference>
<dbReference type="Pfam" id="PF13649">
    <property type="entry name" value="Methyltransf_25"/>
    <property type="match status" value="1"/>
</dbReference>
<feature type="domain" description="Methyltransferase" evidence="3">
    <location>
        <begin position="54"/>
        <end position="146"/>
    </location>
</feature>
<keyword evidence="1 4" id="KW-0489">Methyltransferase</keyword>
<dbReference type="Gene3D" id="3.40.50.150">
    <property type="entry name" value="Vaccinia Virus protein VP39"/>
    <property type="match status" value="1"/>
</dbReference>
<dbReference type="InterPro" id="IPR029063">
    <property type="entry name" value="SAM-dependent_MTases_sf"/>
</dbReference>
<dbReference type="PANTHER" id="PTHR43861">
    <property type="entry name" value="TRANS-ACONITATE 2-METHYLTRANSFERASE-RELATED"/>
    <property type="match status" value="1"/>
</dbReference>
<evidence type="ECO:0000313" key="4">
    <source>
        <dbReference type="EMBL" id="WQB71271.1"/>
    </source>
</evidence>
<dbReference type="Proteomes" id="UP001324533">
    <property type="component" value="Chromosome"/>
</dbReference>
<name>A0ABZ0VD06_9MICO</name>
<keyword evidence="2" id="KW-0808">Transferase</keyword>
<dbReference type="SUPFAM" id="SSF53335">
    <property type="entry name" value="S-adenosyl-L-methionine-dependent methyltransferases"/>
    <property type="match status" value="1"/>
</dbReference>
<dbReference type="CDD" id="cd02440">
    <property type="entry name" value="AdoMet_MTases"/>
    <property type="match status" value="1"/>
</dbReference>
<dbReference type="EMBL" id="CP139779">
    <property type="protein sequence ID" value="WQB71271.1"/>
    <property type="molecule type" value="Genomic_DNA"/>
</dbReference>
<keyword evidence="5" id="KW-1185">Reference proteome</keyword>
<gene>
    <name evidence="4" type="ORF">T9R20_04685</name>
</gene>
<reference evidence="4 5" key="1">
    <citation type="submission" date="2023-06" db="EMBL/GenBank/DDBJ databases">
        <title>Rock-solubilizing bacteria, Microbacterium invictum, promotes re-establishment of vegetation in rocky wasteland by accelerating rock bio-weathering and reshaping soil bacterial community.</title>
        <authorList>
            <person name="Liu C."/>
        </authorList>
    </citation>
    <scope>NUCLEOTIDE SEQUENCE [LARGE SCALE GENOMIC DNA]</scope>
    <source>
        <strain evidence="4 5">X-18</strain>
    </source>
</reference>
<sequence>MDPALTARTRLLYETVADSYARLVAYDRFEPQIDRAMIVDFVERLSDGEPSVTILDAGCGTGRLIGLLRSLNPRVSPVGVDLSPAMLEHARAAHPDVQFIEADCSALPLPDGALDGILAWYSIIHTPPADLADLFREFRRVLREGGLVLLGFQSGSGERRRPRAYGHDVDLLAYLHDTSTVAGALRAVGFSIDISLDRGPRRREKLPQGFVLAQVEP</sequence>
<protein>
    <submittedName>
        <fullName evidence="4">Methyltransferase domain-containing protein</fullName>
    </submittedName>
</protein>
<dbReference type="GO" id="GO:0008168">
    <property type="term" value="F:methyltransferase activity"/>
    <property type="evidence" value="ECO:0007669"/>
    <property type="project" value="UniProtKB-KW"/>
</dbReference>
<evidence type="ECO:0000256" key="1">
    <source>
        <dbReference type="ARBA" id="ARBA00022603"/>
    </source>
</evidence>
<evidence type="ECO:0000256" key="2">
    <source>
        <dbReference type="ARBA" id="ARBA00022679"/>
    </source>
</evidence>
<dbReference type="RefSeq" id="WP_322411389.1">
    <property type="nucleotide sequence ID" value="NZ_CP139779.1"/>
</dbReference>